<dbReference type="InterPro" id="IPR005158">
    <property type="entry name" value="BTAD"/>
</dbReference>
<dbReference type="SMART" id="SM00862">
    <property type="entry name" value="Trans_reg_C"/>
    <property type="match status" value="1"/>
</dbReference>
<dbReference type="SMART" id="SM01043">
    <property type="entry name" value="BTAD"/>
    <property type="match status" value="1"/>
</dbReference>
<dbReference type="InterPro" id="IPR011990">
    <property type="entry name" value="TPR-like_helical_dom_sf"/>
</dbReference>
<evidence type="ECO:0000256" key="5">
    <source>
        <dbReference type="PROSITE-ProRule" id="PRU01091"/>
    </source>
</evidence>
<comment type="similarity">
    <text evidence="1">Belongs to the AfsR/DnrI/RedD regulatory family.</text>
</comment>
<name>A0A9W6RB62_9ACTN</name>
<dbReference type="Proteomes" id="UP001165135">
    <property type="component" value="Unassembled WGS sequence"/>
</dbReference>
<dbReference type="Gene3D" id="3.40.50.300">
    <property type="entry name" value="P-loop containing nucleotide triphosphate hydrolases"/>
    <property type="match status" value="1"/>
</dbReference>
<organism evidence="7 8">
    <name type="scientific">Actinoallomurus iriomotensis</name>
    <dbReference type="NCBI Taxonomy" id="478107"/>
    <lineage>
        <taxon>Bacteria</taxon>
        <taxon>Bacillati</taxon>
        <taxon>Actinomycetota</taxon>
        <taxon>Actinomycetes</taxon>
        <taxon>Streptosporangiales</taxon>
        <taxon>Thermomonosporaceae</taxon>
        <taxon>Actinoallomurus</taxon>
    </lineage>
</organism>
<dbReference type="InterPro" id="IPR016032">
    <property type="entry name" value="Sig_transdc_resp-reg_C-effctor"/>
</dbReference>
<protein>
    <submittedName>
        <fullName evidence="7">SARP family transcriptional regulator</fullName>
    </submittedName>
</protein>
<dbReference type="InterPro" id="IPR001867">
    <property type="entry name" value="OmpR/PhoB-type_DNA-bd"/>
</dbReference>
<dbReference type="PROSITE" id="PS51755">
    <property type="entry name" value="OMPR_PHOB"/>
    <property type="match status" value="1"/>
</dbReference>
<dbReference type="AlphaFoldDB" id="A0A9W6RB62"/>
<dbReference type="SUPFAM" id="SSF48452">
    <property type="entry name" value="TPR-like"/>
    <property type="match status" value="2"/>
</dbReference>
<evidence type="ECO:0000256" key="4">
    <source>
        <dbReference type="ARBA" id="ARBA00023163"/>
    </source>
</evidence>
<feature type="domain" description="OmpR/PhoB-type" evidence="6">
    <location>
        <begin position="1"/>
        <end position="95"/>
    </location>
</feature>
<dbReference type="InterPro" id="IPR036388">
    <property type="entry name" value="WH-like_DNA-bd_sf"/>
</dbReference>
<evidence type="ECO:0000256" key="2">
    <source>
        <dbReference type="ARBA" id="ARBA00023015"/>
    </source>
</evidence>
<dbReference type="PRINTS" id="PR00364">
    <property type="entry name" value="DISEASERSIST"/>
</dbReference>
<keyword evidence="3 5" id="KW-0238">DNA-binding</keyword>
<reference evidence="7" key="1">
    <citation type="submission" date="2023-03" db="EMBL/GenBank/DDBJ databases">
        <title>Actinoallomurus iriomotensis NBRC 103681.</title>
        <authorList>
            <person name="Ichikawa N."/>
            <person name="Sato H."/>
            <person name="Tonouchi N."/>
        </authorList>
    </citation>
    <scope>NUCLEOTIDE SEQUENCE</scope>
    <source>
        <strain evidence="7">NBRC 103681</strain>
    </source>
</reference>
<evidence type="ECO:0000256" key="1">
    <source>
        <dbReference type="ARBA" id="ARBA00005820"/>
    </source>
</evidence>
<evidence type="ECO:0000313" key="8">
    <source>
        <dbReference type="Proteomes" id="UP001165135"/>
    </source>
</evidence>
<keyword evidence="4" id="KW-0804">Transcription</keyword>
<keyword evidence="2" id="KW-0805">Transcription regulation</keyword>
<dbReference type="EMBL" id="BSTJ01000001">
    <property type="protein sequence ID" value="GLY72691.1"/>
    <property type="molecule type" value="Genomic_DNA"/>
</dbReference>
<evidence type="ECO:0000259" key="6">
    <source>
        <dbReference type="PROSITE" id="PS51755"/>
    </source>
</evidence>
<dbReference type="CDD" id="cd15831">
    <property type="entry name" value="BTAD"/>
    <property type="match status" value="1"/>
</dbReference>
<sequence>MGFGILGATEVRSADGVPVPVGGPRVRALLALLLLNAGRLVTTERLIDGLYGDEPPAGTANALQSQVSRLRRGLAAAGLAAGVVEFHAAGYRLAVEPDDVDVHRFERLAGEGRSALAAGDAARAVGLLREALELWRGPALADVADAPFAEAQAARLDELRLSALEDRAEAALTLGRGRDLVPELQELVAAHPLRERPRGQLMRALHGAGRQAEALTVFEETRRVLAEELGADPSPELTAVHLSILRGEAAAPPETPGPRRPLPAQLTSFVGRDEELQRIGKLLAAGRLVTLLGPGGSGKTRLALEAAAQEKGEVCFVDLAPVVGDAAGSRHTVVQAVVEALGLRESGLFAQPADARPDPEARLVAALFERPILLILDNCEHVVDSAARLTHRLLGACPELRVLATSREALGITGEGLCPLPPLPLPPPATDALDALNYPAIRLFADRAAAVRPDLDPATELPTIQRICVALDGLPLAIELAAARLRSLTVEEVAARLDDRFRLLSRGDRTKAPRHRTLRAVVEWSWDLLGEDERTLARRLTVFAGGATAAAAARVCALPAEDVDDLLADLVDKSLVEDVGGRYRMLDTIRVFCAERLAEAGEDESTHAAHAAYFLDLAETAEPYLRRTEQVDWLARLDADHGNLLAALRWAVPADPALALRLLTAVGSYWWLRGLRSEGVPIALELLDVIGPEPPAGLEEEYLFAVLTAVVGGAQGPRVRDLQRIADVLVASRSAGEHRPLRPVVTVMWALGIGPAEADAELQERLMSRDPWSLALRHLGWGYVLLFHGDVDGAEAEFTTGAEGFRAVGDRWGLAGVLSALARLVAWRGDDRRALALADEAFELVRLLDAAEDMADLLCLRAEGLGRSGDVAGARSCYAQAGEVARRSGSPERVAQVRHGLAELARLTGDLGEARRLAEEALKACTAESFGVTEIRGHVLVSLGRIAEAEGDAAEAEAWHRRALAAGGQDVRAAADAAEGLAGVALLHGDGERAATLLGAGTALRGISVAGDPDVARVARRAGELIGERAYESAFARGTAMPREEALALLAP</sequence>
<evidence type="ECO:0000256" key="3">
    <source>
        <dbReference type="ARBA" id="ARBA00023125"/>
    </source>
</evidence>
<dbReference type="GO" id="GO:0003677">
    <property type="term" value="F:DNA binding"/>
    <property type="evidence" value="ECO:0007669"/>
    <property type="project" value="UniProtKB-UniRule"/>
</dbReference>
<gene>
    <name evidence="7" type="ORF">Airi01_009580</name>
</gene>
<dbReference type="GO" id="GO:0006355">
    <property type="term" value="P:regulation of DNA-templated transcription"/>
    <property type="evidence" value="ECO:0007669"/>
    <property type="project" value="InterPro"/>
</dbReference>
<evidence type="ECO:0000313" key="7">
    <source>
        <dbReference type="EMBL" id="GLY72691.1"/>
    </source>
</evidence>
<dbReference type="RefSeq" id="WP_285617828.1">
    <property type="nucleotide sequence ID" value="NZ_BSTJ01000001.1"/>
</dbReference>
<dbReference type="SUPFAM" id="SSF46894">
    <property type="entry name" value="C-terminal effector domain of the bipartite response regulators"/>
    <property type="match status" value="1"/>
</dbReference>
<dbReference type="InterPro" id="IPR058852">
    <property type="entry name" value="HTH_77"/>
</dbReference>
<accession>A0A9W6RB62</accession>
<dbReference type="FunFam" id="1.25.40.10:FF:000222">
    <property type="entry name" value="SARP family transcriptional regulator"/>
    <property type="match status" value="1"/>
</dbReference>
<feature type="DNA-binding region" description="OmpR/PhoB-type" evidence="5">
    <location>
        <begin position="1"/>
        <end position="95"/>
    </location>
</feature>
<dbReference type="Gene3D" id="1.10.10.10">
    <property type="entry name" value="Winged helix-like DNA-binding domain superfamily/Winged helix DNA-binding domain"/>
    <property type="match status" value="1"/>
</dbReference>
<comment type="caution">
    <text evidence="7">The sequence shown here is derived from an EMBL/GenBank/DDBJ whole genome shotgun (WGS) entry which is preliminary data.</text>
</comment>
<dbReference type="PANTHER" id="PTHR47691:SF3">
    <property type="entry name" value="HTH-TYPE TRANSCRIPTIONAL REGULATOR RV0890C-RELATED"/>
    <property type="match status" value="1"/>
</dbReference>
<dbReference type="Pfam" id="PF00486">
    <property type="entry name" value="Trans_reg_C"/>
    <property type="match status" value="1"/>
</dbReference>
<dbReference type="SUPFAM" id="SSF52540">
    <property type="entry name" value="P-loop containing nucleoside triphosphate hydrolases"/>
    <property type="match status" value="1"/>
</dbReference>
<dbReference type="Gene3D" id="1.25.40.10">
    <property type="entry name" value="Tetratricopeptide repeat domain"/>
    <property type="match status" value="2"/>
</dbReference>
<dbReference type="Pfam" id="PF25872">
    <property type="entry name" value="HTH_77"/>
    <property type="match status" value="1"/>
</dbReference>
<dbReference type="Pfam" id="PF03704">
    <property type="entry name" value="BTAD"/>
    <property type="match status" value="1"/>
</dbReference>
<proteinExistence type="inferred from homology"/>
<dbReference type="Pfam" id="PF13424">
    <property type="entry name" value="TPR_12"/>
    <property type="match status" value="1"/>
</dbReference>
<dbReference type="InterPro" id="IPR027417">
    <property type="entry name" value="P-loop_NTPase"/>
</dbReference>
<dbReference type="PANTHER" id="PTHR47691">
    <property type="entry name" value="REGULATOR-RELATED"/>
    <property type="match status" value="1"/>
</dbReference>
<dbReference type="GO" id="GO:0000160">
    <property type="term" value="P:phosphorelay signal transduction system"/>
    <property type="evidence" value="ECO:0007669"/>
    <property type="project" value="InterPro"/>
</dbReference>